<sequence length="353" mass="36462">MSSSSTLIGLDRAPAEEFDTVLLDLDGVVYIGPKAVPGAPEALDRVRAAGVRTAFVTNNASRPPRVVAGHLRELGVHAEDDDVVNSAQAASALFAKRLPAGSQVLVVGGLGLYEALEEAGLKPVGSMDDDEPVAVVQGFTPDVNWQLLVEGTRAVRAGLPWIATNMDATVPTPYGPAPGNGTMVQAVITATGVQPEVAGKPQPTLFTEAAARYGSKAPMVVGDRLDTDLEGARAADLPGMIVLTGVHRVKDLVAATPAVRPHLIARDLSGLLEPHHGPSVENGVVTVGSARARVENGAVVVLDAGQDALDLARAGVVAAWEHQDAAERAGDPVDAQALLKALYAVEGDGPWGR</sequence>
<dbReference type="Pfam" id="PF13242">
    <property type="entry name" value="Hydrolase_like"/>
    <property type="match status" value="1"/>
</dbReference>
<proteinExistence type="predicted"/>
<evidence type="ECO:0000313" key="2">
    <source>
        <dbReference type="Proteomes" id="UP001197247"/>
    </source>
</evidence>
<organism evidence="1 2">
    <name type="scientific">Kineosporia corallincola</name>
    <dbReference type="NCBI Taxonomy" id="2835133"/>
    <lineage>
        <taxon>Bacteria</taxon>
        <taxon>Bacillati</taxon>
        <taxon>Actinomycetota</taxon>
        <taxon>Actinomycetes</taxon>
        <taxon>Kineosporiales</taxon>
        <taxon>Kineosporiaceae</taxon>
        <taxon>Kineosporia</taxon>
    </lineage>
</organism>
<reference evidence="1 2" key="1">
    <citation type="submission" date="2021-05" db="EMBL/GenBank/DDBJ databases">
        <title>Kineosporia and Streptomyces sp. nov. two new marine actinobacteria isolated from Coral.</title>
        <authorList>
            <person name="Buangrab K."/>
            <person name="Sutthacheep M."/>
            <person name="Yeemin T."/>
            <person name="Harunari E."/>
            <person name="Igarashi Y."/>
            <person name="Kanchanasin P."/>
            <person name="Tanasupawat S."/>
            <person name="Phongsopitanun W."/>
        </authorList>
    </citation>
    <scope>NUCLEOTIDE SEQUENCE [LARGE SCALE GENOMIC DNA]</scope>
    <source>
        <strain evidence="1 2">J2-2</strain>
    </source>
</reference>
<accession>A0ABS5TQM0</accession>
<keyword evidence="1" id="KW-0378">Hydrolase</keyword>
<dbReference type="SUPFAM" id="SSF56784">
    <property type="entry name" value="HAD-like"/>
    <property type="match status" value="1"/>
</dbReference>
<evidence type="ECO:0000313" key="1">
    <source>
        <dbReference type="EMBL" id="MBT0772556.1"/>
    </source>
</evidence>
<dbReference type="GO" id="GO:0016787">
    <property type="term" value="F:hydrolase activity"/>
    <property type="evidence" value="ECO:0007669"/>
    <property type="project" value="UniProtKB-KW"/>
</dbReference>
<dbReference type="PANTHER" id="PTHR19288">
    <property type="entry name" value="4-NITROPHENYLPHOSPHATASE-RELATED"/>
    <property type="match status" value="1"/>
</dbReference>
<dbReference type="InterPro" id="IPR023214">
    <property type="entry name" value="HAD_sf"/>
</dbReference>
<dbReference type="RefSeq" id="WP_214159085.1">
    <property type="nucleotide sequence ID" value="NZ_JAHBAY010000012.1"/>
</dbReference>
<gene>
    <name evidence="1" type="ORF">KIH74_26660</name>
</gene>
<dbReference type="InterPro" id="IPR036412">
    <property type="entry name" value="HAD-like_sf"/>
</dbReference>
<comment type="caution">
    <text evidence="1">The sequence shown here is derived from an EMBL/GenBank/DDBJ whole genome shotgun (WGS) entry which is preliminary data.</text>
</comment>
<dbReference type="InterPro" id="IPR006357">
    <property type="entry name" value="HAD-SF_hydro_IIA"/>
</dbReference>
<dbReference type="EMBL" id="JAHBAY010000012">
    <property type="protein sequence ID" value="MBT0772556.1"/>
    <property type="molecule type" value="Genomic_DNA"/>
</dbReference>
<dbReference type="Gene3D" id="3.40.50.1000">
    <property type="entry name" value="HAD superfamily/HAD-like"/>
    <property type="match status" value="2"/>
</dbReference>
<dbReference type="NCBIfam" id="TIGR01460">
    <property type="entry name" value="HAD-SF-IIA"/>
    <property type="match status" value="1"/>
</dbReference>
<dbReference type="Pfam" id="PF13344">
    <property type="entry name" value="Hydrolase_6"/>
    <property type="match status" value="1"/>
</dbReference>
<dbReference type="Proteomes" id="UP001197247">
    <property type="component" value="Unassembled WGS sequence"/>
</dbReference>
<protein>
    <submittedName>
        <fullName evidence="1">HAD-IIA family hydrolase</fullName>
    </submittedName>
</protein>
<keyword evidence="2" id="KW-1185">Reference proteome</keyword>
<name>A0ABS5TQM0_9ACTN</name>
<dbReference type="PANTHER" id="PTHR19288:SF95">
    <property type="entry name" value="D-GLYCEROL 3-PHOSPHATE PHOSPHATASE"/>
    <property type="match status" value="1"/>
</dbReference>